<name>A0ABD3PHN0_9STRA</name>
<keyword evidence="2" id="KW-1133">Transmembrane helix</keyword>
<proteinExistence type="predicted"/>
<feature type="transmembrane region" description="Helical" evidence="2">
    <location>
        <begin position="13"/>
        <end position="36"/>
    </location>
</feature>
<evidence type="ECO:0000256" key="2">
    <source>
        <dbReference type="SAM" id="Phobius"/>
    </source>
</evidence>
<feature type="compositionally biased region" description="Basic and acidic residues" evidence="1">
    <location>
        <begin position="43"/>
        <end position="52"/>
    </location>
</feature>
<comment type="caution">
    <text evidence="3">The sequence shown here is derived from an EMBL/GenBank/DDBJ whole genome shotgun (WGS) entry which is preliminary data.</text>
</comment>
<protein>
    <recommendedName>
        <fullName evidence="5">Transmembrane protein</fullName>
    </recommendedName>
</protein>
<organism evidence="3 4">
    <name type="scientific">Cyclotella cryptica</name>
    <dbReference type="NCBI Taxonomy" id="29204"/>
    <lineage>
        <taxon>Eukaryota</taxon>
        <taxon>Sar</taxon>
        <taxon>Stramenopiles</taxon>
        <taxon>Ochrophyta</taxon>
        <taxon>Bacillariophyta</taxon>
        <taxon>Coscinodiscophyceae</taxon>
        <taxon>Thalassiosirophycidae</taxon>
        <taxon>Stephanodiscales</taxon>
        <taxon>Stephanodiscaceae</taxon>
        <taxon>Cyclotella</taxon>
    </lineage>
</organism>
<evidence type="ECO:0008006" key="5">
    <source>
        <dbReference type="Google" id="ProtNLM"/>
    </source>
</evidence>
<keyword evidence="4" id="KW-1185">Reference proteome</keyword>
<keyword evidence="2" id="KW-0812">Transmembrane</keyword>
<evidence type="ECO:0000256" key="1">
    <source>
        <dbReference type="SAM" id="MobiDB-lite"/>
    </source>
</evidence>
<reference evidence="3 4" key="1">
    <citation type="journal article" date="2020" name="G3 (Bethesda)">
        <title>Improved Reference Genome for Cyclotella cryptica CCMP332, a Model for Cell Wall Morphogenesis, Salinity Adaptation, and Lipid Production in Diatoms (Bacillariophyta).</title>
        <authorList>
            <person name="Roberts W.R."/>
            <person name="Downey K.M."/>
            <person name="Ruck E.C."/>
            <person name="Traller J.C."/>
            <person name="Alverson A.J."/>
        </authorList>
    </citation>
    <scope>NUCLEOTIDE SEQUENCE [LARGE SCALE GENOMIC DNA]</scope>
    <source>
        <strain evidence="3 4">CCMP332</strain>
    </source>
</reference>
<feature type="compositionally biased region" description="Basic and acidic residues" evidence="1">
    <location>
        <begin position="65"/>
        <end position="77"/>
    </location>
</feature>
<gene>
    <name evidence="3" type="ORF">HJC23_000071</name>
</gene>
<sequence>MTYQSRGRSIFEVVLAICFVAFLIGFITVLCIGNYFRAKRAQERQRQRREAKQASQTGGVVGRDSNMERGVHGKGGGEYEAPTLPQVGGSPGRLL</sequence>
<evidence type="ECO:0000313" key="4">
    <source>
        <dbReference type="Proteomes" id="UP001516023"/>
    </source>
</evidence>
<dbReference type="EMBL" id="JABMIG020000172">
    <property type="protein sequence ID" value="KAL3787583.1"/>
    <property type="molecule type" value="Genomic_DNA"/>
</dbReference>
<evidence type="ECO:0000313" key="3">
    <source>
        <dbReference type="EMBL" id="KAL3787583.1"/>
    </source>
</evidence>
<keyword evidence="2" id="KW-0472">Membrane</keyword>
<accession>A0ABD3PHN0</accession>
<feature type="region of interest" description="Disordered" evidence="1">
    <location>
        <begin position="43"/>
        <end position="95"/>
    </location>
</feature>
<dbReference type="AlphaFoldDB" id="A0ABD3PHN0"/>
<dbReference type="Proteomes" id="UP001516023">
    <property type="component" value="Unassembled WGS sequence"/>
</dbReference>